<keyword evidence="1" id="KW-0812">Transmembrane</keyword>
<dbReference type="EMBL" id="JAPFFK010000013">
    <property type="protein sequence ID" value="KAJ6725379.1"/>
    <property type="molecule type" value="Genomic_DNA"/>
</dbReference>
<evidence type="ECO:0000256" key="1">
    <source>
        <dbReference type="SAM" id="Phobius"/>
    </source>
</evidence>
<sequence length="176" mass="19118">MASGASKSAAFMLLILNMGLYFLMIVIGSWAINHGIERSRETAATLTIPARIFPIYFPMGNLATGFFIILSLLAGVVGFTCSITGLNNVFLWNAPNLHAAYASALASLSLTLLALGFACKEINIGWDRFSPAYSRSGDNNCEWNPVIVHCCYPCWSRRCGRSSEEPGGEILMEPSI</sequence>
<dbReference type="PANTHER" id="PTHR33294:SF3">
    <property type="entry name" value="AWPM-19-LIKE FAMILY PROTEIN"/>
    <property type="match status" value="1"/>
</dbReference>
<keyword evidence="1" id="KW-0472">Membrane</keyword>
<dbReference type="PANTHER" id="PTHR33294">
    <property type="entry name" value="AWPM-19-LIKE FAMILY PROTEIN"/>
    <property type="match status" value="1"/>
</dbReference>
<dbReference type="InterPro" id="IPR008390">
    <property type="entry name" value="AWPM-19"/>
</dbReference>
<accession>A0A9Q0U8F1</accession>
<reference evidence="2" key="1">
    <citation type="submission" date="2022-11" db="EMBL/GenBank/DDBJ databases">
        <authorList>
            <person name="Hyden B.L."/>
            <person name="Feng K."/>
            <person name="Yates T."/>
            <person name="Jawdy S."/>
            <person name="Smart L.B."/>
            <person name="Muchero W."/>
        </authorList>
    </citation>
    <scope>NUCLEOTIDE SEQUENCE</scope>
    <source>
        <tissue evidence="2">Shoot tip</tissue>
    </source>
</reference>
<dbReference type="OrthoDB" id="779714at2759"/>
<protein>
    <submittedName>
        <fullName evidence="2">AWPM-19-LIKE FAMILY PROTEIN</fullName>
    </submittedName>
</protein>
<comment type="caution">
    <text evidence="2">The sequence shown here is derived from an EMBL/GenBank/DDBJ whole genome shotgun (WGS) entry which is preliminary data.</text>
</comment>
<evidence type="ECO:0000313" key="2">
    <source>
        <dbReference type="EMBL" id="KAJ6725379.1"/>
    </source>
</evidence>
<feature type="transmembrane region" description="Helical" evidence="1">
    <location>
        <begin position="99"/>
        <end position="119"/>
    </location>
</feature>
<feature type="transmembrane region" description="Helical" evidence="1">
    <location>
        <begin position="12"/>
        <end position="32"/>
    </location>
</feature>
<keyword evidence="1" id="KW-1133">Transmembrane helix</keyword>
<gene>
    <name evidence="2" type="ORF">OIU79_003703</name>
</gene>
<dbReference type="AlphaFoldDB" id="A0A9Q0U8F1"/>
<dbReference type="Pfam" id="PF05512">
    <property type="entry name" value="AWPM-19"/>
    <property type="match status" value="1"/>
</dbReference>
<feature type="transmembrane region" description="Helical" evidence="1">
    <location>
        <begin position="53"/>
        <end position="79"/>
    </location>
</feature>
<proteinExistence type="predicted"/>
<dbReference type="Proteomes" id="UP001151532">
    <property type="component" value="Chromosome 8"/>
</dbReference>
<name>A0A9Q0U8F1_SALPP</name>
<reference evidence="2" key="2">
    <citation type="journal article" date="2023" name="Int. J. Mol. Sci.">
        <title>De Novo Assembly and Annotation of 11 Diverse Shrub Willow (Salix) Genomes Reveals Novel Gene Organization in Sex-Linked Regions.</title>
        <authorList>
            <person name="Hyden B."/>
            <person name="Feng K."/>
            <person name="Yates T.B."/>
            <person name="Jawdy S."/>
            <person name="Cereghino C."/>
            <person name="Smart L.B."/>
            <person name="Muchero W."/>
        </authorList>
    </citation>
    <scope>NUCLEOTIDE SEQUENCE</scope>
    <source>
        <tissue evidence="2">Shoot tip</tissue>
    </source>
</reference>
<keyword evidence="3" id="KW-1185">Reference proteome</keyword>
<evidence type="ECO:0000313" key="3">
    <source>
        <dbReference type="Proteomes" id="UP001151532"/>
    </source>
</evidence>
<organism evidence="2 3">
    <name type="scientific">Salix purpurea</name>
    <name type="common">Purple osier willow</name>
    <dbReference type="NCBI Taxonomy" id="77065"/>
    <lineage>
        <taxon>Eukaryota</taxon>
        <taxon>Viridiplantae</taxon>
        <taxon>Streptophyta</taxon>
        <taxon>Embryophyta</taxon>
        <taxon>Tracheophyta</taxon>
        <taxon>Spermatophyta</taxon>
        <taxon>Magnoliopsida</taxon>
        <taxon>eudicotyledons</taxon>
        <taxon>Gunneridae</taxon>
        <taxon>Pentapetalae</taxon>
        <taxon>rosids</taxon>
        <taxon>fabids</taxon>
        <taxon>Malpighiales</taxon>
        <taxon>Salicaceae</taxon>
        <taxon>Saliceae</taxon>
        <taxon>Salix</taxon>
    </lineage>
</organism>